<feature type="compositionally biased region" description="Polar residues" evidence="1">
    <location>
        <begin position="348"/>
        <end position="360"/>
    </location>
</feature>
<accession>A0A1E3HK33</accession>
<evidence type="ECO:0000313" key="2">
    <source>
        <dbReference type="EMBL" id="ODN75811.1"/>
    </source>
</evidence>
<comment type="caution">
    <text evidence="2">The sequence shown here is derived from an EMBL/GenBank/DDBJ whole genome shotgun (WGS) entry which is preliminary data.</text>
</comment>
<evidence type="ECO:0000313" key="3">
    <source>
        <dbReference type="Proteomes" id="UP000094065"/>
    </source>
</evidence>
<dbReference type="RefSeq" id="XP_018991342.1">
    <property type="nucleotide sequence ID" value="XM_019140191.1"/>
</dbReference>
<feature type="region of interest" description="Disordered" evidence="1">
    <location>
        <begin position="336"/>
        <end position="376"/>
    </location>
</feature>
<proteinExistence type="predicted"/>
<reference evidence="2 3" key="1">
    <citation type="submission" date="2016-06" db="EMBL/GenBank/DDBJ databases">
        <title>Evolution of pathogenesis and genome organization in the Tremellales.</title>
        <authorList>
            <person name="Cuomo C."/>
            <person name="Litvintseva A."/>
            <person name="Heitman J."/>
            <person name="Chen Y."/>
            <person name="Sun S."/>
            <person name="Springer D."/>
            <person name="Dromer F."/>
            <person name="Young S."/>
            <person name="Zeng Q."/>
            <person name="Chapman S."/>
            <person name="Gujja S."/>
            <person name="Saif S."/>
            <person name="Birren B."/>
        </authorList>
    </citation>
    <scope>NUCLEOTIDE SEQUENCE [LARGE SCALE GENOMIC DNA]</scope>
    <source>
        <strain evidence="2 3">CBS 6039</strain>
    </source>
</reference>
<dbReference type="GO" id="GO:0005829">
    <property type="term" value="C:cytosol"/>
    <property type="evidence" value="ECO:0007669"/>
    <property type="project" value="TreeGrafter"/>
</dbReference>
<dbReference type="GeneID" id="30157120"/>
<feature type="compositionally biased region" description="Basic and acidic residues" evidence="1">
    <location>
        <begin position="404"/>
        <end position="424"/>
    </location>
</feature>
<evidence type="ECO:0000256" key="1">
    <source>
        <dbReference type="SAM" id="MobiDB-lite"/>
    </source>
</evidence>
<dbReference type="GO" id="GO:0008033">
    <property type="term" value="P:tRNA processing"/>
    <property type="evidence" value="ECO:0007669"/>
    <property type="project" value="InterPro"/>
</dbReference>
<feature type="compositionally biased region" description="Basic and acidic residues" evidence="1">
    <location>
        <begin position="104"/>
        <end position="115"/>
    </location>
</feature>
<dbReference type="STRING" id="1295533.A0A1E3HK33"/>
<keyword evidence="3" id="KW-1185">Reference proteome</keyword>
<feature type="region of interest" description="Disordered" evidence="1">
    <location>
        <begin position="390"/>
        <end position="451"/>
    </location>
</feature>
<dbReference type="Proteomes" id="UP000094065">
    <property type="component" value="Unassembled WGS sequence"/>
</dbReference>
<organism evidence="2 3">
    <name type="scientific">Cryptococcus amylolentus CBS 6039</name>
    <dbReference type="NCBI Taxonomy" id="1295533"/>
    <lineage>
        <taxon>Eukaryota</taxon>
        <taxon>Fungi</taxon>
        <taxon>Dikarya</taxon>
        <taxon>Basidiomycota</taxon>
        <taxon>Agaricomycotina</taxon>
        <taxon>Tremellomycetes</taxon>
        <taxon>Tremellales</taxon>
        <taxon>Cryptococcaceae</taxon>
        <taxon>Cryptococcus</taxon>
    </lineage>
</organism>
<feature type="compositionally biased region" description="Low complexity" evidence="1">
    <location>
        <begin position="361"/>
        <end position="373"/>
    </location>
</feature>
<dbReference type="GO" id="GO:0000171">
    <property type="term" value="F:ribonuclease MRP activity"/>
    <property type="evidence" value="ECO:0007669"/>
    <property type="project" value="TreeGrafter"/>
</dbReference>
<dbReference type="GO" id="GO:0034965">
    <property type="term" value="P:intronic box C/D snoRNA processing"/>
    <property type="evidence" value="ECO:0007669"/>
    <property type="project" value="TreeGrafter"/>
</dbReference>
<dbReference type="AlphaFoldDB" id="A0A1E3HK33"/>
<name>A0A1E3HK33_9TREE</name>
<dbReference type="GO" id="GO:0000172">
    <property type="term" value="C:ribonuclease MRP complex"/>
    <property type="evidence" value="ECO:0007669"/>
    <property type="project" value="TreeGrafter"/>
</dbReference>
<feature type="region of interest" description="Disordered" evidence="1">
    <location>
        <begin position="188"/>
        <end position="226"/>
    </location>
</feature>
<dbReference type="GO" id="GO:0004526">
    <property type="term" value="F:ribonuclease P activity"/>
    <property type="evidence" value="ECO:0007669"/>
    <property type="project" value="TreeGrafter"/>
</dbReference>
<feature type="region of interest" description="Disordered" evidence="1">
    <location>
        <begin position="1"/>
        <end position="45"/>
    </location>
</feature>
<gene>
    <name evidence="2" type="ORF">L202_05811</name>
</gene>
<dbReference type="GO" id="GO:0006364">
    <property type="term" value="P:rRNA processing"/>
    <property type="evidence" value="ECO:0007669"/>
    <property type="project" value="InterPro"/>
</dbReference>
<dbReference type="InterPro" id="IPR013241">
    <property type="entry name" value="RNase_P_Pop3"/>
</dbReference>
<dbReference type="OrthoDB" id="20109at2759"/>
<sequence>MAPTAPKGKGKAPVAVHDESKSIRAQSKKDKPKQDSADKSALSKDVQKAVLANPLTVPWPNIPKYLQDNVLHLCNELVPSHVADYHVLRARCQQSDKRRRRAQEHKAKNPPKDEDATMSEPESESAETGQKRKRPTASAKTATTSGPPEKPEILSHLVMGINEVIKGLETQIDDLKLQLLVMGDTLNGNQPGKPGKPDLLPTAPRSPSPSSEGDVEDLSDPAPAPKKKAPPITFIIVPLLSINPQSLVSPIPSYCATYNALAYQHAQLSKILQTRLKKEKWADVMGEEREEVRVVPLGAVEKEMAEIVGLRRLACLGIRESHPDVSRLQELLPKAKLPPPRHSITLPFPTSSLTVHTGRQSSSNPPNSAFSNPQNLPPVTYAALHIKGIQTKQPADGNSRKAKRLQEVRGKREEAKARKVEAKKAGKGKGSKGEKNGKGKKWTAAQVEKTA</sequence>
<feature type="compositionally biased region" description="Basic and acidic residues" evidence="1">
    <location>
        <begin position="16"/>
        <end position="45"/>
    </location>
</feature>
<dbReference type="GO" id="GO:0005655">
    <property type="term" value="C:nucleolar ribonuclease P complex"/>
    <property type="evidence" value="ECO:0007669"/>
    <property type="project" value="TreeGrafter"/>
</dbReference>
<dbReference type="PANTHER" id="PTHR28272:SF1">
    <property type="entry name" value="RIBONUCLEASES P_MRP PROTEIN SUBUNIT POP3"/>
    <property type="match status" value="1"/>
</dbReference>
<dbReference type="EMBL" id="AWGJ01000009">
    <property type="protein sequence ID" value="ODN75811.1"/>
    <property type="molecule type" value="Genomic_DNA"/>
</dbReference>
<feature type="region of interest" description="Disordered" evidence="1">
    <location>
        <begin position="94"/>
        <end position="152"/>
    </location>
</feature>
<protein>
    <submittedName>
        <fullName evidence="2">Uncharacterized protein</fullName>
    </submittedName>
</protein>
<dbReference type="PANTHER" id="PTHR28272">
    <property type="entry name" value="RIBONUCLEASES P/MRP PROTEIN SUBUNIT POP3"/>
    <property type="match status" value="1"/>
</dbReference>